<proteinExistence type="predicted"/>
<dbReference type="STRING" id="1148.gene:10499400"/>
<dbReference type="Proteomes" id="UP000001425">
    <property type="component" value="Chromosome"/>
</dbReference>
<dbReference type="DNASU" id="952887"/>
<dbReference type="Gene3D" id="1.10.30.50">
    <property type="match status" value="1"/>
</dbReference>
<evidence type="ECO:0000313" key="3">
    <source>
        <dbReference type="Proteomes" id="UP000001425"/>
    </source>
</evidence>
<feature type="domain" description="HNH nuclease" evidence="1">
    <location>
        <begin position="60"/>
        <end position="116"/>
    </location>
</feature>
<dbReference type="Pfam" id="PF01844">
    <property type="entry name" value="HNH"/>
    <property type="match status" value="1"/>
</dbReference>
<dbReference type="InParanoid" id="P74419"/>
<dbReference type="EMBL" id="BA000022">
    <property type="protein sequence ID" value="BAA18519.1"/>
    <property type="molecule type" value="Genomic_DNA"/>
</dbReference>
<reference evidence="2 3" key="2">
    <citation type="journal article" date="1996" name="DNA Res.">
        <title>Sequence analysis of the genome of the unicellular cyanobacterium Synechocystis sp. strain PCC6803. II. Sequence determination of the entire genome and assignment of potential protein-coding regions.</title>
        <authorList>
            <person name="Kaneko T."/>
            <person name="Sato S."/>
            <person name="Kotani H."/>
            <person name="Tanaka A."/>
            <person name="Asamizu E."/>
            <person name="Nakamura Y."/>
            <person name="Miyajima N."/>
            <person name="Hirosawa M."/>
            <person name="Sugiura M."/>
            <person name="Sasamoto S."/>
            <person name="Kimura T."/>
            <person name="Hosouchi T."/>
            <person name="Matsuno A."/>
            <person name="Muraki A."/>
            <person name="Nakazaki N."/>
            <person name="Naruo K."/>
            <person name="Okumura S."/>
            <person name="Shimpo S."/>
            <person name="Takeuchi C."/>
            <person name="Wada T."/>
            <person name="Watanabe A."/>
            <person name="Yamada M."/>
            <person name="Yasuda M."/>
            <person name="Tabata S."/>
        </authorList>
    </citation>
    <scope>NUCLEOTIDE SEQUENCE [LARGE SCALE GENOMIC DNA]</scope>
    <source>
        <strain evidence="3">ATCC 27184 / PCC 6803 / Kazusa</strain>
    </source>
</reference>
<dbReference type="GO" id="GO:0004519">
    <property type="term" value="F:endonuclease activity"/>
    <property type="evidence" value="ECO:0007669"/>
    <property type="project" value="InterPro"/>
</dbReference>
<dbReference type="EnsemblBacteria" id="BAA18519">
    <property type="protein sequence ID" value="BAA18519"/>
    <property type="gene ID" value="BAA18519"/>
</dbReference>
<dbReference type="SMR" id="P74419"/>
<sequence length="121" mass="14537">MNEDLDNDFQKLYEKYKLARRKFCHDLEKLQRREENIRGYYTPRNVFNRWRDSIEGKKWKQNQYEKQQGKCACFGCAFVAQSPEYLEIDHIKPIATHPELSVNIKNLRLLCPPCNKRKGGR</sequence>
<evidence type="ECO:0000259" key="1">
    <source>
        <dbReference type="SMART" id="SM00507"/>
    </source>
</evidence>
<organism evidence="2 3">
    <name type="scientific">Synechocystis sp. (strain ATCC 27184 / PCC 6803 / Kazusa)</name>
    <dbReference type="NCBI Taxonomy" id="1111708"/>
    <lineage>
        <taxon>Bacteria</taxon>
        <taxon>Bacillati</taxon>
        <taxon>Cyanobacteriota</taxon>
        <taxon>Cyanophyceae</taxon>
        <taxon>Synechococcales</taxon>
        <taxon>Merismopediaceae</taxon>
        <taxon>Synechocystis</taxon>
    </lineage>
</organism>
<name>P74419_SYNY3</name>
<dbReference type="GO" id="GO:0003676">
    <property type="term" value="F:nucleic acid binding"/>
    <property type="evidence" value="ECO:0007669"/>
    <property type="project" value="InterPro"/>
</dbReference>
<dbReference type="InterPro" id="IPR002711">
    <property type="entry name" value="HNH"/>
</dbReference>
<dbReference type="CDD" id="cd00085">
    <property type="entry name" value="HNHc"/>
    <property type="match status" value="1"/>
</dbReference>
<dbReference type="PaxDb" id="1148-1653607"/>
<dbReference type="IntAct" id="P74419">
    <property type="interactions" value="1"/>
</dbReference>
<dbReference type="eggNOG" id="COG1403">
    <property type="taxonomic scope" value="Bacteria"/>
</dbReference>
<reference evidence="2 3" key="1">
    <citation type="journal article" date="1995" name="DNA Res.">
        <title>Sequence analysis of the genome of the unicellular cyanobacterium Synechocystis sp. strain PCC6803. I. Sequence features in the 1 Mb region from map positions 64% to 92% of the genome.</title>
        <authorList>
            <person name="Kaneko T."/>
            <person name="Tanaka A."/>
            <person name="Sato S."/>
            <person name="Kotani H."/>
            <person name="Sazuka T."/>
            <person name="Miyajima N."/>
            <person name="Sugiura M."/>
            <person name="Tabata S."/>
        </authorList>
    </citation>
    <scope>NUCLEOTIDE SEQUENCE [LARGE SCALE GENOMIC DNA]</scope>
    <source>
        <strain evidence="3">ATCC 27184 / PCC 6803 / Kazusa</strain>
    </source>
</reference>
<dbReference type="InterPro" id="IPR003615">
    <property type="entry name" value="HNH_nuc"/>
</dbReference>
<protein>
    <submittedName>
        <fullName evidence="2">Slr0393 protein</fullName>
    </submittedName>
</protein>
<keyword evidence="3" id="KW-1185">Reference proteome</keyword>
<dbReference type="AlphaFoldDB" id="P74419"/>
<dbReference type="KEGG" id="syn:slr0393"/>
<dbReference type="SMART" id="SM00507">
    <property type="entry name" value="HNHc"/>
    <property type="match status" value="1"/>
</dbReference>
<evidence type="ECO:0000313" key="2">
    <source>
        <dbReference type="EMBL" id="BAA18519.1"/>
    </source>
</evidence>
<dbReference type="PIR" id="S76390">
    <property type="entry name" value="S76390"/>
</dbReference>
<accession>P74419</accession>
<dbReference type="GO" id="GO:0008270">
    <property type="term" value="F:zinc ion binding"/>
    <property type="evidence" value="ECO:0007669"/>
    <property type="project" value="InterPro"/>
</dbReference>
<gene>
    <name evidence="2" type="ordered locus">slr0393</name>
</gene>